<proteinExistence type="predicted"/>
<protein>
    <recommendedName>
        <fullName evidence="3">F-box domain-containing protein</fullName>
    </recommendedName>
</protein>
<evidence type="ECO:0008006" key="3">
    <source>
        <dbReference type="Google" id="ProtNLM"/>
    </source>
</evidence>
<dbReference type="OrthoDB" id="10679361at2759"/>
<comment type="caution">
    <text evidence="1">The sequence shown here is derived from an EMBL/GenBank/DDBJ whole genome shotgun (WGS) entry which is preliminary data.</text>
</comment>
<dbReference type="Proteomes" id="UP000237144">
    <property type="component" value="Unassembled WGS sequence"/>
</dbReference>
<name>A0A2S5B8X3_9BASI</name>
<keyword evidence="2" id="KW-1185">Reference proteome</keyword>
<evidence type="ECO:0000313" key="2">
    <source>
        <dbReference type="Proteomes" id="UP000237144"/>
    </source>
</evidence>
<gene>
    <name evidence="1" type="ORF">BMF94_3801</name>
</gene>
<reference evidence="1 2" key="1">
    <citation type="journal article" date="2018" name="Front. Microbiol.">
        <title>Prospects for Fungal Bioremediation of Acidic Radioactive Waste Sites: Characterization and Genome Sequence of Rhodotorula taiwanensis MD1149.</title>
        <authorList>
            <person name="Tkavc R."/>
            <person name="Matrosova V.Y."/>
            <person name="Grichenko O.E."/>
            <person name="Gostincar C."/>
            <person name="Volpe R.P."/>
            <person name="Klimenkova P."/>
            <person name="Gaidamakova E.K."/>
            <person name="Zhou C.E."/>
            <person name="Stewart B.J."/>
            <person name="Lyman M.G."/>
            <person name="Malfatti S.A."/>
            <person name="Rubinfeld B."/>
            <person name="Courtot M."/>
            <person name="Singh J."/>
            <person name="Dalgard C.L."/>
            <person name="Hamilton T."/>
            <person name="Frey K.G."/>
            <person name="Gunde-Cimerman N."/>
            <person name="Dugan L."/>
            <person name="Daly M.J."/>
        </authorList>
    </citation>
    <scope>NUCLEOTIDE SEQUENCE [LARGE SCALE GENOMIC DNA]</scope>
    <source>
        <strain evidence="1 2">MD1149</strain>
    </source>
</reference>
<evidence type="ECO:0000313" key="1">
    <source>
        <dbReference type="EMBL" id="POY73171.1"/>
    </source>
</evidence>
<dbReference type="EMBL" id="PJQD01000039">
    <property type="protein sequence ID" value="POY73171.1"/>
    <property type="molecule type" value="Genomic_DNA"/>
</dbReference>
<dbReference type="AlphaFoldDB" id="A0A2S5B8X3"/>
<sequence>MARRNKTSTAKKPPRAAVERLPDELLQRIFEPALLAHGRQTQSEPSRKQHLSYLPANEYLTLSKRFYALLRPVRLRRATFDLNKEKSTLALAKDAIADELCQHLRILSMVVGLGFSPLYAVALAQLRSVQSVRIQFHSDLQRTKPGRVEMPEMLIDALTKMEHLRELAFSEPIIVTTPPAHRFTALRSLRTHFVSLDAAAHALWEGVKILSIDVGGTFHHVHRQKVIGLMPWAALELVKITPSPGNHECDLSEALRLCLRQTTLLTNTARLSTLRVSAAIVVPVETMRYAIELAESLHCPRLVCSLSQELVVPLFGISTCLRELVFHAVLPLHNVYYLNESYKLIDSLKGSRFLQVDVAMSRKHSAPSGDKLAEVDEHRMALTYPVFFAFLYALAQTSLTAIFARAVGEDVRACWSRQTTAAAFQRDPTRDQKIV</sequence>
<accession>A0A2S5B8X3</accession>
<organism evidence="1 2">
    <name type="scientific">Rhodotorula taiwanensis</name>
    <dbReference type="NCBI Taxonomy" id="741276"/>
    <lineage>
        <taxon>Eukaryota</taxon>
        <taxon>Fungi</taxon>
        <taxon>Dikarya</taxon>
        <taxon>Basidiomycota</taxon>
        <taxon>Pucciniomycotina</taxon>
        <taxon>Microbotryomycetes</taxon>
        <taxon>Sporidiobolales</taxon>
        <taxon>Sporidiobolaceae</taxon>
        <taxon>Rhodotorula</taxon>
    </lineage>
</organism>